<dbReference type="InterPro" id="IPR001405">
    <property type="entry name" value="UPF0758"/>
</dbReference>
<dbReference type="PROSITE" id="PS01302">
    <property type="entry name" value="UPF0758"/>
    <property type="match status" value="1"/>
</dbReference>
<keyword evidence="5" id="KW-0482">Metalloprotease</keyword>
<reference evidence="8" key="1">
    <citation type="submission" date="2015-01" db="EMBL/GenBank/DDBJ databases">
        <authorList>
            <person name="Paterson Steve"/>
        </authorList>
    </citation>
    <scope>NUCLEOTIDE SEQUENCE [LARGE SCALE GENOMIC DNA]</scope>
    <source>
        <strain evidence="8">OBR1</strain>
    </source>
</reference>
<evidence type="ECO:0000313" key="8">
    <source>
        <dbReference type="Proteomes" id="UP000044377"/>
    </source>
</evidence>
<dbReference type="SUPFAM" id="SSF102712">
    <property type="entry name" value="JAB1/MPN domain"/>
    <property type="match status" value="1"/>
</dbReference>
<evidence type="ECO:0000256" key="3">
    <source>
        <dbReference type="ARBA" id="ARBA00022801"/>
    </source>
</evidence>
<evidence type="ECO:0000256" key="1">
    <source>
        <dbReference type="ARBA" id="ARBA00022670"/>
    </source>
</evidence>
<dbReference type="RefSeq" id="WP_048638017.1">
    <property type="nucleotide sequence ID" value="NZ_CGIG01000001.1"/>
</dbReference>
<feature type="domain" description="MPN" evidence="6">
    <location>
        <begin position="35"/>
        <end position="157"/>
    </location>
</feature>
<dbReference type="CDD" id="cd08071">
    <property type="entry name" value="MPN_DUF2466"/>
    <property type="match status" value="1"/>
</dbReference>
<protein>
    <submittedName>
        <fullName evidence="7">DNA repair protein RadC</fullName>
    </submittedName>
</protein>
<keyword evidence="1" id="KW-0645">Protease</keyword>
<evidence type="ECO:0000256" key="4">
    <source>
        <dbReference type="ARBA" id="ARBA00022833"/>
    </source>
</evidence>
<name>A0A0G4JXE6_9GAMM</name>
<evidence type="ECO:0000313" key="7">
    <source>
        <dbReference type="EMBL" id="CPR18190.1"/>
    </source>
</evidence>
<dbReference type="InterPro" id="IPR037518">
    <property type="entry name" value="MPN"/>
</dbReference>
<evidence type="ECO:0000256" key="2">
    <source>
        <dbReference type="ARBA" id="ARBA00022723"/>
    </source>
</evidence>
<organism evidence="7 8">
    <name type="scientific">Brenneria goodwinii</name>
    <dbReference type="NCBI Taxonomy" id="1109412"/>
    <lineage>
        <taxon>Bacteria</taxon>
        <taxon>Pseudomonadati</taxon>
        <taxon>Pseudomonadota</taxon>
        <taxon>Gammaproteobacteria</taxon>
        <taxon>Enterobacterales</taxon>
        <taxon>Pectobacteriaceae</taxon>
        <taxon>Brenneria</taxon>
    </lineage>
</organism>
<dbReference type="PROSITE" id="PS50249">
    <property type="entry name" value="MPN"/>
    <property type="match status" value="1"/>
</dbReference>
<sequence>MSCTQLADRVASREQRIIRQALSLLEKRVRKNARQFRTSDDTKDWLMLELSGLEREVFMVLYLDNQHRLIEKEITALGTINNTEVHPREILKSALHHNAAAVIVAHNHPSGYAEPSQADRHITDRLKEALSQLDVRLLDHLVIGGTDVVSFAERGWL</sequence>
<dbReference type="AlphaFoldDB" id="A0A0G4JXE6"/>
<accession>A0A0G4JXE6</accession>
<keyword evidence="3" id="KW-0378">Hydrolase</keyword>
<dbReference type="EMBL" id="CGIG01000001">
    <property type="protein sequence ID" value="CPR18190.1"/>
    <property type="molecule type" value="Genomic_DNA"/>
</dbReference>
<keyword evidence="2" id="KW-0479">Metal-binding</keyword>
<evidence type="ECO:0000256" key="5">
    <source>
        <dbReference type="ARBA" id="ARBA00023049"/>
    </source>
</evidence>
<dbReference type="InterPro" id="IPR025657">
    <property type="entry name" value="RadC_JAB"/>
</dbReference>
<dbReference type="Proteomes" id="UP000044377">
    <property type="component" value="Unassembled WGS sequence"/>
</dbReference>
<dbReference type="GO" id="GO:0006508">
    <property type="term" value="P:proteolysis"/>
    <property type="evidence" value="ECO:0007669"/>
    <property type="project" value="UniProtKB-KW"/>
</dbReference>
<dbReference type="Pfam" id="PF04002">
    <property type="entry name" value="RadC"/>
    <property type="match status" value="1"/>
</dbReference>
<keyword evidence="8" id="KW-1185">Reference proteome</keyword>
<dbReference type="InterPro" id="IPR020891">
    <property type="entry name" value="UPF0758_CS"/>
</dbReference>
<gene>
    <name evidence="7" type="ORF">BN1221_03073c</name>
</gene>
<dbReference type="PANTHER" id="PTHR30471">
    <property type="entry name" value="DNA REPAIR PROTEIN RADC"/>
    <property type="match status" value="1"/>
</dbReference>
<dbReference type="OrthoDB" id="9804482at2"/>
<proteinExistence type="predicted"/>
<dbReference type="GO" id="GO:0008237">
    <property type="term" value="F:metallopeptidase activity"/>
    <property type="evidence" value="ECO:0007669"/>
    <property type="project" value="UniProtKB-KW"/>
</dbReference>
<dbReference type="NCBIfam" id="TIGR00608">
    <property type="entry name" value="radc"/>
    <property type="match status" value="1"/>
</dbReference>
<dbReference type="Gene3D" id="3.40.140.10">
    <property type="entry name" value="Cytidine Deaminase, domain 2"/>
    <property type="match status" value="1"/>
</dbReference>
<keyword evidence="4" id="KW-0862">Zinc</keyword>
<evidence type="ECO:0000259" key="6">
    <source>
        <dbReference type="PROSITE" id="PS50249"/>
    </source>
</evidence>
<dbReference type="STRING" id="1109412.BN1221_03073c"/>
<dbReference type="GO" id="GO:0046872">
    <property type="term" value="F:metal ion binding"/>
    <property type="evidence" value="ECO:0007669"/>
    <property type="project" value="UniProtKB-KW"/>
</dbReference>
<dbReference type="PANTHER" id="PTHR30471:SF3">
    <property type="entry name" value="UPF0758 PROTEIN YEES-RELATED"/>
    <property type="match status" value="1"/>
</dbReference>